<gene>
    <name evidence="3" type="ORF">WMY93_007020</name>
</gene>
<keyword evidence="2" id="KW-1133">Transmembrane helix</keyword>
<evidence type="ECO:0000313" key="4">
    <source>
        <dbReference type="Proteomes" id="UP001460270"/>
    </source>
</evidence>
<protein>
    <submittedName>
        <fullName evidence="3">Uncharacterized protein</fullName>
    </submittedName>
</protein>
<sequence>MRALLDSSWMRFAPAGRENEWPTGAPFTQLKEEESWSELDLSLQRSSNLPLYVLLPLGSVLVLVLLLGLWFRRCSGSKLGLSRVITLDLEDPESQAEILSSLTRNAERLNSTSSDGSDGVFVMVYLPPPYEQTLSRITRASLSSTGDLMPRTSLSSTADLIPRTSVSSTKDLEEAEEQKVAGEFV</sequence>
<proteinExistence type="predicted"/>
<keyword evidence="2" id="KW-0472">Membrane</keyword>
<keyword evidence="2" id="KW-0812">Transmembrane</keyword>
<organism evidence="3 4">
    <name type="scientific">Mugilogobius chulae</name>
    <name type="common">yellowstripe goby</name>
    <dbReference type="NCBI Taxonomy" id="88201"/>
    <lineage>
        <taxon>Eukaryota</taxon>
        <taxon>Metazoa</taxon>
        <taxon>Chordata</taxon>
        <taxon>Craniata</taxon>
        <taxon>Vertebrata</taxon>
        <taxon>Euteleostomi</taxon>
        <taxon>Actinopterygii</taxon>
        <taxon>Neopterygii</taxon>
        <taxon>Teleostei</taxon>
        <taxon>Neoteleostei</taxon>
        <taxon>Acanthomorphata</taxon>
        <taxon>Gobiaria</taxon>
        <taxon>Gobiiformes</taxon>
        <taxon>Gobioidei</taxon>
        <taxon>Gobiidae</taxon>
        <taxon>Gobionellinae</taxon>
        <taxon>Mugilogobius</taxon>
    </lineage>
</organism>
<reference evidence="4" key="1">
    <citation type="submission" date="2024-04" db="EMBL/GenBank/DDBJ databases">
        <title>Salinicola lusitanus LLJ914,a marine bacterium isolated from the Okinawa Trough.</title>
        <authorList>
            <person name="Li J."/>
        </authorList>
    </citation>
    <scope>NUCLEOTIDE SEQUENCE [LARGE SCALE GENOMIC DNA]</scope>
</reference>
<comment type="caution">
    <text evidence="3">The sequence shown here is derived from an EMBL/GenBank/DDBJ whole genome shotgun (WGS) entry which is preliminary data.</text>
</comment>
<dbReference type="Proteomes" id="UP001460270">
    <property type="component" value="Unassembled WGS sequence"/>
</dbReference>
<feature type="transmembrane region" description="Helical" evidence="2">
    <location>
        <begin position="49"/>
        <end position="71"/>
    </location>
</feature>
<dbReference type="EMBL" id="JBBPFD010000004">
    <property type="protein sequence ID" value="KAK7930625.1"/>
    <property type="molecule type" value="Genomic_DNA"/>
</dbReference>
<name>A0AAW0PM94_9GOBI</name>
<accession>A0AAW0PM94</accession>
<evidence type="ECO:0000256" key="2">
    <source>
        <dbReference type="SAM" id="Phobius"/>
    </source>
</evidence>
<evidence type="ECO:0000313" key="3">
    <source>
        <dbReference type="EMBL" id="KAK7930625.1"/>
    </source>
</evidence>
<evidence type="ECO:0000256" key="1">
    <source>
        <dbReference type="SAM" id="MobiDB-lite"/>
    </source>
</evidence>
<dbReference type="AlphaFoldDB" id="A0AAW0PM94"/>
<feature type="region of interest" description="Disordered" evidence="1">
    <location>
        <begin position="165"/>
        <end position="185"/>
    </location>
</feature>
<keyword evidence="4" id="KW-1185">Reference proteome</keyword>